<evidence type="ECO:0000256" key="1">
    <source>
        <dbReference type="ARBA" id="ARBA00022729"/>
    </source>
</evidence>
<comment type="caution">
    <text evidence="4">The sequence shown here is derived from an EMBL/GenBank/DDBJ whole genome shotgun (WGS) entry which is preliminary data.</text>
</comment>
<proteinExistence type="predicted"/>
<dbReference type="EMBL" id="JBHSWI010000001">
    <property type="protein sequence ID" value="MFC6645001.1"/>
    <property type="molecule type" value="Genomic_DNA"/>
</dbReference>
<dbReference type="RefSeq" id="WP_263371400.1">
    <property type="nucleotide sequence ID" value="NZ_JAGSYD010000003.1"/>
</dbReference>
<dbReference type="InterPro" id="IPR011250">
    <property type="entry name" value="OMP/PagP_B-barrel"/>
</dbReference>
<evidence type="ECO:0000313" key="5">
    <source>
        <dbReference type="Proteomes" id="UP001596391"/>
    </source>
</evidence>
<sequence length="186" mass="20479">MSKLRSCLLALGTIFLGASAMRIHAQAIPTATRVSPWQVGGGISYGSNDEFKDKVTGYTIYGTYDLTYHLGLEASYQSMSITTPNDFAISSFLIGPRYVFHYRRYDPYVKIQIGEGSAKAQLPYVHINGENLPASSFAIGLGGGVDVRLSQHFSVRGDYTYQDWTSFKPNGLNPYAATIGVSYHLR</sequence>
<accession>A0ABW1Z608</accession>
<feature type="domain" description="Outer membrane protein beta-barrel" evidence="3">
    <location>
        <begin position="14"/>
        <end position="184"/>
    </location>
</feature>
<name>A0ABW1Z608_9BACT</name>
<protein>
    <submittedName>
        <fullName evidence="4">Porin family protein</fullName>
    </submittedName>
</protein>
<organism evidence="4 5">
    <name type="scientific">Granulicella cerasi</name>
    <dbReference type="NCBI Taxonomy" id="741063"/>
    <lineage>
        <taxon>Bacteria</taxon>
        <taxon>Pseudomonadati</taxon>
        <taxon>Acidobacteriota</taxon>
        <taxon>Terriglobia</taxon>
        <taxon>Terriglobales</taxon>
        <taxon>Acidobacteriaceae</taxon>
        <taxon>Granulicella</taxon>
    </lineage>
</organism>
<dbReference type="Gene3D" id="2.40.160.20">
    <property type="match status" value="1"/>
</dbReference>
<evidence type="ECO:0000259" key="3">
    <source>
        <dbReference type="Pfam" id="PF13505"/>
    </source>
</evidence>
<feature type="chain" id="PRO_5046046587" evidence="2">
    <location>
        <begin position="26"/>
        <end position="186"/>
    </location>
</feature>
<dbReference type="InterPro" id="IPR027385">
    <property type="entry name" value="Beta-barrel_OMP"/>
</dbReference>
<keyword evidence="1 2" id="KW-0732">Signal</keyword>
<keyword evidence="5" id="KW-1185">Reference proteome</keyword>
<dbReference type="Pfam" id="PF13505">
    <property type="entry name" value="OMP_b-brl"/>
    <property type="match status" value="1"/>
</dbReference>
<evidence type="ECO:0000256" key="2">
    <source>
        <dbReference type="SAM" id="SignalP"/>
    </source>
</evidence>
<feature type="signal peptide" evidence="2">
    <location>
        <begin position="1"/>
        <end position="25"/>
    </location>
</feature>
<dbReference type="Proteomes" id="UP001596391">
    <property type="component" value="Unassembled WGS sequence"/>
</dbReference>
<reference evidence="5" key="1">
    <citation type="journal article" date="2019" name="Int. J. Syst. Evol. Microbiol.">
        <title>The Global Catalogue of Microorganisms (GCM) 10K type strain sequencing project: providing services to taxonomists for standard genome sequencing and annotation.</title>
        <authorList>
            <consortium name="The Broad Institute Genomics Platform"/>
            <consortium name="The Broad Institute Genome Sequencing Center for Infectious Disease"/>
            <person name="Wu L."/>
            <person name="Ma J."/>
        </authorList>
    </citation>
    <scope>NUCLEOTIDE SEQUENCE [LARGE SCALE GENOMIC DNA]</scope>
    <source>
        <strain evidence="5">CGMCC 1.16026</strain>
    </source>
</reference>
<evidence type="ECO:0000313" key="4">
    <source>
        <dbReference type="EMBL" id="MFC6645001.1"/>
    </source>
</evidence>
<gene>
    <name evidence="4" type="ORF">ACFQBQ_05215</name>
</gene>
<dbReference type="SUPFAM" id="SSF56925">
    <property type="entry name" value="OMPA-like"/>
    <property type="match status" value="1"/>
</dbReference>